<organism evidence="1 2">
    <name type="scientific">Paramaledivibacter caminithermalis (strain DSM 15212 / CIP 107654 / DViRD3)</name>
    <name type="common">Clostridium caminithermale</name>
    <dbReference type="NCBI Taxonomy" id="1121301"/>
    <lineage>
        <taxon>Bacteria</taxon>
        <taxon>Bacillati</taxon>
        <taxon>Bacillota</taxon>
        <taxon>Clostridia</taxon>
        <taxon>Peptostreptococcales</taxon>
        <taxon>Caminicellaceae</taxon>
        <taxon>Paramaledivibacter</taxon>
    </lineage>
</organism>
<dbReference type="RefSeq" id="WP_073153735.1">
    <property type="nucleotide sequence ID" value="NZ_FRAG01000110.1"/>
</dbReference>
<evidence type="ECO:0000313" key="2">
    <source>
        <dbReference type="Proteomes" id="UP000184465"/>
    </source>
</evidence>
<proteinExistence type="predicted"/>
<dbReference type="EMBL" id="FRAG01000110">
    <property type="protein sequence ID" value="SHK61211.1"/>
    <property type="molecule type" value="Genomic_DNA"/>
</dbReference>
<sequence length="68" mass="7794">MDRSEFEILLGTYEGEKVEIDLSEVRYGVISGISATRKEILINKIKRQLKGVKIFSINIENEPIEKLV</sequence>
<evidence type="ECO:0000313" key="1">
    <source>
        <dbReference type="EMBL" id="SHK61211.1"/>
    </source>
</evidence>
<dbReference type="STRING" id="1121301.SAMN02745912_03812"/>
<protein>
    <submittedName>
        <fullName evidence="1">Uncharacterized protein</fullName>
    </submittedName>
</protein>
<dbReference type="AlphaFoldDB" id="A0A1M6TW95"/>
<accession>A0A1M6TW95</accession>
<gene>
    <name evidence="1" type="ORF">SAMN02745912_03812</name>
</gene>
<keyword evidence="2" id="KW-1185">Reference proteome</keyword>
<reference evidence="1 2" key="1">
    <citation type="submission" date="2016-11" db="EMBL/GenBank/DDBJ databases">
        <authorList>
            <person name="Jaros S."/>
            <person name="Januszkiewicz K."/>
            <person name="Wedrychowicz H."/>
        </authorList>
    </citation>
    <scope>NUCLEOTIDE SEQUENCE [LARGE SCALE GENOMIC DNA]</scope>
    <source>
        <strain evidence="1 2">DSM 15212</strain>
    </source>
</reference>
<dbReference type="Proteomes" id="UP000184465">
    <property type="component" value="Unassembled WGS sequence"/>
</dbReference>
<name>A0A1M6TW95_PARC5</name>